<dbReference type="Pfam" id="PF00293">
    <property type="entry name" value="NUDIX"/>
    <property type="match status" value="1"/>
</dbReference>
<dbReference type="InterPro" id="IPR000086">
    <property type="entry name" value="NUDIX_hydrolase_dom"/>
</dbReference>
<name>A0A7G1G4J4_9BACT</name>
<dbReference type="FunCoup" id="A0A7G1G4J4">
    <property type="interactions" value="4"/>
</dbReference>
<accession>A0A7G1G4J4</accession>
<dbReference type="InParanoid" id="A0A7G1G4J4"/>
<dbReference type="GO" id="GO:0016787">
    <property type="term" value="F:hydrolase activity"/>
    <property type="evidence" value="ECO:0007669"/>
    <property type="project" value="UniProtKB-KW"/>
</dbReference>
<dbReference type="KEGG" id="ocy:OSSY52_11660"/>
<evidence type="ECO:0000313" key="2">
    <source>
        <dbReference type="EMBL" id="BBE31025.1"/>
    </source>
</evidence>
<evidence type="ECO:0000313" key="3">
    <source>
        <dbReference type="Proteomes" id="UP000516361"/>
    </source>
</evidence>
<dbReference type="AlphaFoldDB" id="A0A7G1G4J4"/>
<reference evidence="2 3" key="1">
    <citation type="submission" date="2018-06" db="EMBL/GenBank/DDBJ databases">
        <title>Genome sequencing of Oceanotoga sp. sy52.</title>
        <authorList>
            <person name="Mori K."/>
        </authorList>
    </citation>
    <scope>NUCLEOTIDE SEQUENCE [LARGE SCALE GENOMIC DNA]</scope>
    <source>
        <strain evidence="3">sy52</strain>
    </source>
</reference>
<gene>
    <name evidence="2" type="ORF">OSSY52_11660</name>
</gene>
<dbReference type="PROSITE" id="PS51462">
    <property type="entry name" value="NUDIX"/>
    <property type="match status" value="1"/>
</dbReference>
<protein>
    <submittedName>
        <fullName evidence="2">NUDIX hydrolase</fullName>
    </submittedName>
</protein>
<dbReference type="SUPFAM" id="SSF55811">
    <property type="entry name" value="Nudix"/>
    <property type="match status" value="1"/>
</dbReference>
<keyword evidence="3" id="KW-1185">Reference proteome</keyword>
<dbReference type="EMBL" id="AP018712">
    <property type="protein sequence ID" value="BBE31025.1"/>
    <property type="molecule type" value="Genomic_DNA"/>
</dbReference>
<organism evidence="2 3">
    <name type="scientific">Tepiditoga spiralis</name>
    <dbReference type="NCBI Taxonomy" id="2108365"/>
    <lineage>
        <taxon>Bacteria</taxon>
        <taxon>Thermotogati</taxon>
        <taxon>Thermotogota</taxon>
        <taxon>Thermotogae</taxon>
        <taxon>Petrotogales</taxon>
        <taxon>Petrotogaceae</taxon>
        <taxon>Tepiditoga</taxon>
    </lineage>
</organism>
<dbReference type="RefSeq" id="WP_190613329.1">
    <property type="nucleotide sequence ID" value="NZ_AP018712.1"/>
</dbReference>
<dbReference type="Proteomes" id="UP000516361">
    <property type="component" value="Chromosome"/>
</dbReference>
<feature type="domain" description="Nudix hydrolase" evidence="1">
    <location>
        <begin position="51"/>
        <end position="192"/>
    </location>
</feature>
<sequence>MEEMVWAVSAELLNKTVPNLQGFRKMLFKALEPLFNNAKFFKRSEAEYNEDFKQIIPYVVFTKEDKILVVKRTKKQTEKRLHEKLSIGIGGHINPIDDANHGEMTLLNGLNREINEELEINDLKKLEYQGLLYNDSNEVSRVHLGVVFKATVKDAKIKEKENFELSWMTVKELETHKEKLEEWSIITFDALKKYGELK</sequence>
<dbReference type="Gene3D" id="3.90.79.10">
    <property type="entry name" value="Nucleoside Triphosphate Pyrophosphohydrolase"/>
    <property type="match status" value="1"/>
</dbReference>
<evidence type="ECO:0000259" key="1">
    <source>
        <dbReference type="PROSITE" id="PS51462"/>
    </source>
</evidence>
<proteinExistence type="predicted"/>
<keyword evidence="2" id="KW-0378">Hydrolase</keyword>
<dbReference type="InterPro" id="IPR015797">
    <property type="entry name" value="NUDIX_hydrolase-like_dom_sf"/>
</dbReference>